<organism evidence="2 3">
    <name type="scientific">Mikania micrantha</name>
    <name type="common">bitter vine</name>
    <dbReference type="NCBI Taxonomy" id="192012"/>
    <lineage>
        <taxon>Eukaryota</taxon>
        <taxon>Viridiplantae</taxon>
        <taxon>Streptophyta</taxon>
        <taxon>Embryophyta</taxon>
        <taxon>Tracheophyta</taxon>
        <taxon>Spermatophyta</taxon>
        <taxon>Magnoliopsida</taxon>
        <taxon>eudicotyledons</taxon>
        <taxon>Gunneridae</taxon>
        <taxon>Pentapetalae</taxon>
        <taxon>asterids</taxon>
        <taxon>campanulids</taxon>
        <taxon>Asterales</taxon>
        <taxon>Asteraceae</taxon>
        <taxon>Asteroideae</taxon>
        <taxon>Heliantheae alliance</taxon>
        <taxon>Eupatorieae</taxon>
        <taxon>Mikania</taxon>
    </lineage>
</organism>
<sequence>MAPSELLYVRKCRAPICWDEVGEKTIRGPVLVHITNEIVAIAREHLKEAQSRQKSYADKHRRTLEFNVGDKVFLKVSPCRGVRRFGLKGKLSPRFIGPFEIFERISVKIYHMKKYLKRFSTVKKELCEERLFRL</sequence>
<dbReference type="PANTHER" id="PTHR45835:SF99">
    <property type="entry name" value="CHROMO DOMAIN-CONTAINING PROTEIN-RELATED"/>
    <property type="match status" value="1"/>
</dbReference>
<dbReference type="InterPro" id="IPR056924">
    <property type="entry name" value="SH3_Tf2-1"/>
</dbReference>
<dbReference type="PANTHER" id="PTHR45835">
    <property type="entry name" value="YALI0A06105P"/>
    <property type="match status" value="1"/>
</dbReference>
<dbReference type="Pfam" id="PF24626">
    <property type="entry name" value="SH3_Tf2-1"/>
    <property type="match status" value="1"/>
</dbReference>
<dbReference type="EMBL" id="SZYD01000013">
    <property type="protein sequence ID" value="KAD4385175.1"/>
    <property type="molecule type" value="Genomic_DNA"/>
</dbReference>
<evidence type="ECO:0000259" key="1">
    <source>
        <dbReference type="Pfam" id="PF24626"/>
    </source>
</evidence>
<reference evidence="2 3" key="1">
    <citation type="submission" date="2019-05" db="EMBL/GenBank/DDBJ databases">
        <title>Mikania micrantha, genome provides insights into the molecular mechanism of rapid growth.</title>
        <authorList>
            <person name="Liu B."/>
        </authorList>
    </citation>
    <scope>NUCLEOTIDE SEQUENCE [LARGE SCALE GENOMIC DNA]</scope>
    <source>
        <strain evidence="2">NLD-2019</strain>
        <tissue evidence="2">Leaf</tissue>
    </source>
</reference>
<dbReference type="OrthoDB" id="1909122at2759"/>
<dbReference type="AlphaFoldDB" id="A0A5N6N4G6"/>
<keyword evidence="3" id="KW-1185">Reference proteome</keyword>
<evidence type="ECO:0000313" key="2">
    <source>
        <dbReference type="EMBL" id="KAD4385175.1"/>
    </source>
</evidence>
<gene>
    <name evidence="2" type="ORF">E3N88_25343</name>
</gene>
<feature type="domain" description="Tf2-1-like SH3-like" evidence="1">
    <location>
        <begin position="69"/>
        <end position="112"/>
    </location>
</feature>
<dbReference type="Proteomes" id="UP000326396">
    <property type="component" value="Linkage Group LG3"/>
</dbReference>
<protein>
    <recommendedName>
        <fullName evidence="1">Tf2-1-like SH3-like domain-containing protein</fullName>
    </recommendedName>
</protein>
<comment type="caution">
    <text evidence="2">The sequence shown here is derived from an EMBL/GenBank/DDBJ whole genome shotgun (WGS) entry which is preliminary data.</text>
</comment>
<accession>A0A5N6N4G6</accession>
<proteinExistence type="predicted"/>
<name>A0A5N6N4G6_9ASTR</name>
<evidence type="ECO:0000313" key="3">
    <source>
        <dbReference type="Proteomes" id="UP000326396"/>
    </source>
</evidence>